<dbReference type="Proteomes" id="UP001201812">
    <property type="component" value="Unassembled WGS sequence"/>
</dbReference>
<keyword evidence="3" id="KW-1185">Reference proteome</keyword>
<name>A0AAD4QYX4_9BILA</name>
<proteinExistence type="predicted"/>
<feature type="transmembrane region" description="Helical" evidence="1">
    <location>
        <begin position="6"/>
        <end position="28"/>
    </location>
</feature>
<keyword evidence="1" id="KW-1133">Transmembrane helix</keyword>
<evidence type="ECO:0000256" key="1">
    <source>
        <dbReference type="SAM" id="Phobius"/>
    </source>
</evidence>
<protein>
    <submittedName>
        <fullName evidence="2">Uncharacterized protein</fullName>
    </submittedName>
</protein>
<reference evidence="2" key="1">
    <citation type="submission" date="2022-01" db="EMBL/GenBank/DDBJ databases">
        <title>Genome Sequence Resource for Two Populations of Ditylenchus destructor, the Migratory Endoparasitic Phytonematode.</title>
        <authorList>
            <person name="Zhang H."/>
            <person name="Lin R."/>
            <person name="Xie B."/>
        </authorList>
    </citation>
    <scope>NUCLEOTIDE SEQUENCE</scope>
    <source>
        <strain evidence="2">BazhouSP</strain>
    </source>
</reference>
<sequence>MGYGWAVILLCSFIFCVLLASVVMFVLYSNNRRRDINLRQRLAEFENTAPIGMRSEGDMSNTLGSLSSDVYSPSNGSQVRYILAWDQKSPPFHQVYHIYRPGSDTYRSPTFPSTYHQFSSQYWPKSVF</sequence>
<dbReference type="EMBL" id="JAKKPZ010000026">
    <property type="protein sequence ID" value="KAI1710372.1"/>
    <property type="molecule type" value="Genomic_DNA"/>
</dbReference>
<dbReference type="AlphaFoldDB" id="A0AAD4QYX4"/>
<accession>A0AAD4QYX4</accession>
<organism evidence="2 3">
    <name type="scientific">Ditylenchus destructor</name>
    <dbReference type="NCBI Taxonomy" id="166010"/>
    <lineage>
        <taxon>Eukaryota</taxon>
        <taxon>Metazoa</taxon>
        <taxon>Ecdysozoa</taxon>
        <taxon>Nematoda</taxon>
        <taxon>Chromadorea</taxon>
        <taxon>Rhabditida</taxon>
        <taxon>Tylenchina</taxon>
        <taxon>Tylenchomorpha</taxon>
        <taxon>Sphaerularioidea</taxon>
        <taxon>Anguinidae</taxon>
        <taxon>Anguininae</taxon>
        <taxon>Ditylenchus</taxon>
    </lineage>
</organism>
<evidence type="ECO:0000313" key="2">
    <source>
        <dbReference type="EMBL" id="KAI1710372.1"/>
    </source>
</evidence>
<evidence type="ECO:0000313" key="3">
    <source>
        <dbReference type="Proteomes" id="UP001201812"/>
    </source>
</evidence>
<keyword evidence="1" id="KW-0812">Transmembrane</keyword>
<comment type="caution">
    <text evidence="2">The sequence shown here is derived from an EMBL/GenBank/DDBJ whole genome shotgun (WGS) entry which is preliminary data.</text>
</comment>
<gene>
    <name evidence="2" type="ORF">DdX_10730</name>
</gene>
<keyword evidence="1" id="KW-0472">Membrane</keyword>